<keyword evidence="6" id="KW-1185">Reference proteome</keyword>
<accession>A0AAJ1X695</accession>
<dbReference type="GO" id="GO:0019343">
    <property type="term" value="P:cysteine biosynthetic process via cystathionine"/>
    <property type="evidence" value="ECO:0007669"/>
    <property type="project" value="TreeGrafter"/>
</dbReference>
<evidence type="ECO:0000256" key="1">
    <source>
        <dbReference type="ARBA" id="ARBA00001933"/>
    </source>
</evidence>
<evidence type="ECO:0000256" key="4">
    <source>
        <dbReference type="RuleBase" id="RU362118"/>
    </source>
</evidence>
<organism evidence="5 6">
    <name type="scientific">Rhodalgimonas zhirmunskyi</name>
    <dbReference type="NCBI Taxonomy" id="2964767"/>
    <lineage>
        <taxon>Bacteria</taxon>
        <taxon>Pseudomonadati</taxon>
        <taxon>Pseudomonadota</taxon>
        <taxon>Alphaproteobacteria</taxon>
        <taxon>Rhodobacterales</taxon>
        <taxon>Roseobacteraceae</taxon>
        <taxon>Rhodalgimonas</taxon>
    </lineage>
</organism>
<dbReference type="Proteomes" id="UP001227162">
    <property type="component" value="Unassembled WGS sequence"/>
</dbReference>
<sequence length="359" mass="38022">MTHEFDTRFFDLLHARSANLAPGDTVVDPLVMTSVFALPDEPDPSRVYARMATPTVEAAEARLSALEAAPSLLFPSGMGAYAALFTALLRPGDRLILLTDGYYTPRSLATEVLAPMGIETTCIPSGEIADAPLDGVKLVMIETPTNPGLDVIDIAALAARCHAAGALLAVDNTVLTPLLQQPLDLGADVVLSADTKAMSGHSDLLLGHVASRDEELMKKIHTIRTLSGNIAGPFEAWMLIRGLETLEVRLARMCDNARAALPLLKDSGKCGDVLYPEAHDQARDPGFLVGITLPTKEATDRFIAVAGLAPVTSFGGLHSAADRRGRWGDDVDAGFLRLSFGVEPTKPLLAALKKGLAAV</sequence>
<reference evidence="5" key="2">
    <citation type="submission" date="2023-04" db="EMBL/GenBank/DDBJ databases">
        <title>'Rhodoalgimonas zhirmunskyi' gen. nov., isolated from a red alga.</title>
        <authorList>
            <person name="Nedashkovskaya O.I."/>
            <person name="Otstavnykh N.Y."/>
            <person name="Bystritskaya E.P."/>
            <person name="Balabanova L.A."/>
            <person name="Isaeva M.P."/>
        </authorList>
    </citation>
    <scope>NUCLEOTIDE SEQUENCE</scope>
    <source>
        <strain evidence="5">10Alg 79</strain>
    </source>
</reference>
<gene>
    <name evidence="5" type="ORF">NOI20_14220</name>
</gene>
<dbReference type="Pfam" id="PF01053">
    <property type="entry name" value="Cys_Met_Meta_PP"/>
    <property type="match status" value="1"/>
</dbReference>
<dbReference type="GO" id="GO:0019346">
    <property type="term" value="P:transsulfuration"/>
    <property type="evidence" value="ECO:0007669"/>
    <property type="project" value="InterPro"/>
</dbReference>
<comment type="similarity">
    <text evidence="4">Belongs to the trans-sulfuration enzymes family.</text>
</comment>
<dbReference type="InterPro" id="IPR015424">
    <property type="entry name" value="PyrdxlP-dep_Trfase"/>
</dbReference>
<dbReference type="SUPFAM" id="SSF53383">
    <property type="entry name" value="PLP-dependent transferases"/>
    <property type="match status" value="1"/>
</dbReference>
<comment type="cofactor">
    <cofactor evidence="1 4">
        <name>pyridoxal 5'-phosphate</name>
        <dbReference type="ChEBI" id="CHEBI:597326"/>
    </cofactor>
</comment>
<dbReference type="GO" id="GO:0016740">
    <property type="term" value="F:transferase activity"/>
    <property type="evidence" value="ECO:0007669"/>
    <property type="project" value="UniProtKB-KW"/>
</dbReference>
<dbReference type="InterPro" id="IPR000277">
    <property type="entry name" value="Cys/Met-Metab_PyrdxlP-dep_enz"/>
</dbReference>
<dbReference type="PANTHER" id="PTHR11808">
    <property type="entry name" value="TRANS-SULFURATION ENZYME FAMILY MEMBER"/>
    <property type="match status" value="1"/>
</dbReference>
<feature type="modified residue" description="N6-(pyridoxal phosphate)lysine" evidence="3">
    <location>
        <position position="196"/>
    </location>
</feature>
<dbReference type="Gene3D" id="3.40.640.10">
    <property type="entry name" value="Type I PLP-dependent aspartate aminotransferase-like (Major domain)"/>
    <property type="match status" value="1"/>
</dbReference>
<dbReference type="PANTHER" id="PTHR11808:SF85">
    <property type="entry name" value="CYSTATHIONINE GAMMA-LYASE-RELATED"/>
    <property type="match status" value="1"/>
</dbReference>
<dbReference type="InterPro" id="IPR015421">
    <property type="entry name" value="PyrdxlP-dep_Trfase_major"/>
</dbReference>
<dbReference type="AlphaFoldDB" id="A0AAJ1X695"/>
<dbReference type="GO" id="GO:0005737">
    <property type="term" value="C:cytoplasm"/>
    <property type="evidence" value="ECO:0007669"/>
    <property type="project" value="TreeGrafter"/>
</dbReference>
<dbReference type="GO" id="GO:0004123">
    <property type="term" value="F:cystathionine gamma-lyase activity"/>
    <property type="evidence" value="ECO:0007669"/>
    <property type="project" value="TreeGrafter"/>
</dbReference>
<evidence type="ECO:0000313" key="6">
    <source>
        <dbReference type="Proteomes" id="UP001227162"/>
    </source>
</evidence>
<name>A0AAJ1X695_9RHOB</name>
<evidence type="ECO:0000256" key="3">
    <source>
        <dbReference type="PIRSR" id="PIRSR001434-2"/>
    </source>
</evidence>
<keyword evidence="5" id="KW-0808">Transferase</keyword>
<keyword evidence="2 3" id="KW-0663">Pyridoxal phosphate</keyword>
<dbReference type="GO" id="GO:0030170">
    <property type="term" value="F:pyridoxal phosphate binding"/>
    <property type="evidence" value="ECO:0007669"/>
    <property type="project" value="InterPro"/>
</dbReference>
<reference evidence="5" key="1">
    <citation type="submission" date="2022-07" db="EMBL/GenBank/DDBJ databases">
        <authorList>
            <person name="Otstavnykh N."/>
            <person name="Isaeva M."/>
            <person name="Bystritskaya E."/>
        </authorList>
    </citation>
    <scope>NUCLEOTIDE SEQUENCE</scope>
    <source>
        <strain evidence="5">10Alg 79</strain>
    </source>
</reference>
<evidence type="ECO:0000313" key="5">
    <source>
        <dbReference type="EMBL" id="MDQ2095271.1"/>
    </source>
</evidence>
<evidence type="ECO:0000256" key="2">
    <source>
        <dbReference type="ARBA" id="ARBA00022898"/>
    </source>
</evidence>
<comment type="caution">
    <text evidence="5">The sequence shown here is derived from an EMBL/GenBank/DDBJ whole genome shotgun (WGS) entry which is preliminary data.</text>
</comment>
<dbReference type="RefSeq" id="WP_317626894.1">
    <property type="nucleotide sequence ID" value="NZ_JANFFA010000004.1"/>
</dbReference>
<dbReference type="InterPro" id="IPR015422">
    <property type="entry name" value="PyrdxlP-dep_Trfase_small"/>
</dbReference>
<proteinExistence type="inferred from homology"/>
<protein>
    <submittedName>
        <fullName evidence="5">PLP-dependent transferase</fullName>
    </submittedName>
</protein>
<dbReference type="Gene3D" id="3.90.1150.10">
    <property type="entry name" value="Aspartate Aminotransferase, domain 1"/>
    <property type="match status" value="1"/>
</dbReference>
<dbReference type="PIRSF" id="PIRSF001434">
    <property type="entry name" value="CGS"/>
    <property type="match status" value="1"/>
</dbReference>
<dbReference type="EMBL" id="JANFFA010000004">
    <property type="protein sequence ID" value="MDQ2095271.1"/>
    <property type="molecule type" value="Genomic_DNA"/>
</dbReference>